<comment type="similarity">
    <text evidence="1">Belongs to the avfA family.</text>
</comment>
<name>A0AA39R8P6_9LECA</name>
<keyword evidence="4" id="KW-1185">Reference proteome</keyword>
<sequence>MTTDSKTVAFLGASTGVGLSTLKHTLAAGHRCIALCRVPSKLTAIFPPETTPNLEIVEGNAHDIDAVSQCLLAEKGKLVDEIISTIGGKFIFPQMTIDDAEVCRKGMAIILESLAQLRSGGATGRPHVVVCSTTGMSRFGRDVPLAMVPLYHLLLKVPHRDKKIMEDRLVESGEDYTIIHASLLVNGETSNEIRIGIEDPKTGRESTAIGYTISREDTGKWVADNLVLRLDQRYVNKIVMVTY</sequence>
<dbReference type="PANTHER" id="PTHR43355:SF2">
    <property type="entry name" value="FLAVIN REDUCTASE (NADPH)"/>
    <property type="match status" value="1"/>
</dbReference>
<reference evidence="3" key="1">
    <citation type="submission" date="2023-03" db="EMBL/GenBank/DDBJ databases">
        <title>Complete genome of Cladonia borealis.</title>
        <authorList>
            <person name="Park H."/>
        </authorList>
    </citation>
    <scope>NUCLEOTIDE SEQUENCE</scope>
    <source>
        <strain evidence="3">ANT050790</strain>
    </source>
</reference>
<proteinExistence type="inferred from homology"/>
<feature type="domain" description="NAD(P)-binding" evidence="2">
    <location>
        <begin position="12"/>
        <end position="225"/>
    </location>
</feature>
<dbReference type="InterPro" id="IPR051606">
    <property type="entry name" value="Polyketide_Oxido-like"/>
</dbReference>
<dbReference type="InterPro" id="IPR036291">
    <property type="entry name" value="NAD(P)-bd_dom_sf"/>
</dbReference>
<dbReference type="EMBL" id="JAFEKC020000001">
    <property type="protein sequence ID" value="KAK0516962.1"/>
    <property type="molecule type" value="Genomic_DNA"/>
</dbReference>
<dbReference type="Pfam" id="PF13460">
    <property type="entry name" value="NAD_binding_10"/>
    <property type="match status" value="1"/>
</dbReference>
<dbReference type="GO" id="GO:0042602">
    <property type="term" value="F:riboflavin reductase (NADPH) activity"/>
    <property type="evidence" value="ECO:0007669"/>
    <property type="project" value="TreeGrafter"/>
</dbReference>
<dbReference type="AlphaFoldDB" id="A0AA39R8P6"/>
<accession>A0AA39R8P6</accession>
<evidence type="ECO:0000313" key="4">
    <source>
        <dbReference type="Proteomes" id="UP001166286"/>
    </source>
</evidence>
<dbReference type="Gene3D" id="3.40.50.720">
    <property type="entry name" value="NAD(P)-binding Rossmann-like Domain"/>
    <property type="match status" value="1"/>
</dbReference>
<dbReference type="SUPFAM" id="SSF51735">
    <property type="entry name" value="NAD(P)-binding Rossmann-fold domains"/>
    <property type="match status" value="1"/>
</dbReference>
<dbReference type="Proteomes" id="UP001166286">
    <property type="component" value="Unassembled WGS sequence"/>
</dbReference>
<comment type="caution">
    <text evidence="3">The sequence shown here is derived from an EMBL/GenBank/DDBJ whole genome shotgun (WGS) entry which is preliminary data.</text>
</comment>
<organism evidence="3 4">
    <name type="scientific">Cladonia borealis</name>
    <dbReference type="NCBI Taxonomy" id="184061"/>
    <lineage>
        <taxon>Eukaryota</taxon>
        <taxon>Fungi</taxon>
        <taxon>Dikarya</taxon>
        <taxon>Ascomycota</taxon>
        <taxon>Pezizomycotina</taxon>
        <taxon>Lecanoromycetes</taxon>
        <taxon>OSLEUM clade</taxon>
        <taxon>Lecanoromycetidae</taxon>
        <taxon>Lecanorales</taxon>
        <taxon>Lecanorineae</taxon>
        <taxon>Cladoniaceae</taxon>
        <taxon>Cladonia</taxon>
    </lineage>
</organism>
<evidence type="ECO:0000256" key="1">
    <source>
        <dbReference type="ARBA" id="ARBA00038376"/>
    </source>
</evidence>
<protein>
    <recommendedName>
        <fullName evidence="2">NAD(P)-binding domain-containing protein</fullName>
    </recommendedName>
</protein>
<dbReference type="PANTHER" id="PTHR43355">
    <property type="entry name" value="FLAVIN REDUCTASE (NADPH)"/>
    <property type="match status" value="1"/>
</dbReference>
<evidence type="ECO:0000313" key="3">
    <source>
        <dbReference type="EMBL" id="KAK0516962.1"/>
    </source>
</evidence>
<evidence type="ECO:0000259" key="2">
    <source>
        <dbReference type="Pfam" id="PF13460"/>
    </source>
</evidence>
<gene>
    <name evidence="3" type="ORF">JMJ35_000117</name>
</gene>
<dbReference type="InterPro" id="IPR016040">
    <property type="entry name" value="NAD(P)-bd_dom"/>
</dbReference>
<dbReference type="GO" id="GO:0004074">
    <property type="term" value="F:biliverdin reductase [NAD(P)H] activity"/>
    <property type="evidence" value="ECO:0007669"/>
    <property type="project" value="TreeGrafter"/>
</dbReference>